<proteinExistence type="inferred from homology"/>
<evidence type="ECO:0000256" key="5">
    <source>
        <dbReference type="ARBA" id="ARBA00022989"/>
    </source>
</evidence>
<dbReference type="GO" id="GO:0032153">
    <property type="term" value="C:cell division site"/>
    <property type="evidence" value="ECO:0007669"/>
    <property type="project" value="UniProtKB-UniRule"/>
</dbReference>
<accession>A0A0F7JVH5</accession>
<dbReference type="Proteomes" id="UP000034410">
    <property type="component" value="Chromosome"/>
</dbReference>
<keyword evidence="6 8" id="KW-0472">Membrane</keyword>
<evidence type="ECO:0000313" key="12">
    <source>
        <dbReference type="EMBL" id="AKH19557.1"/>
    </source>
</evidence>
<evidence type="ECO:0000256" key="4">
    <source>
        <dbReference type="ARBA" id="ARBA00022692"/>
    </source>
</evidence>
<dbReference type="GO" id="GO:0043093">
    <property type="term" value="P:FtsZ-dependent cytokinesis"/>
    <property type="evidence" value="ECO:0007669"/>
    <property type="project" value="UniProtKB-UniRule"/>
</dbReference>
<comment type="subunit">
    <text evidence="8">Interacts with FtsZ via their C-terminal domains.</text>
</comment>
<keyword evidence="5 8" id="KW-1133">Transmembrane helix</keyword>
<evidence type="ECO:0000256" key="10">
    <source>
        <dbReference type="SAM" id="MobiDB-lite"/>
    </source>
</evidence>
<comment type="similarity">
    <text evidence="8 9">Belongs to the ZipA family.</text>
</comment>
<feature type="region of interest" description="Disordered" evidence="10">
    <location>
        <begin position="42"/>
        <end position="71"/>
    </location>
</feature>
<keyword evidence="2 8" id="KW-0997">Cell inner membrane</keyword>
<dbReference type="HAMAP" id="MF_00509">
    <property type="entry name" value="ZipA"/>
    <property type="match status" value="1"/>
</dbReference>
<dbReference type="GO" id="GO:0000917">
    <property type="term" value="P:division septum assembly"/>
    <property type="evidence" value="ECO:0007669"/>
    <property type="project" value="TreeGrafter"/>
</dbReference>
<evidence type="ECO:0000256" key="2">
    <source>
        <dbReference type="ARBA" id="ARBA00022519"/>
    </source>
</evidence>
<dbReference type="SMART" id="SM00771">
    <property type="entry name" value="ZipA_C"/>
    <property type="match status" value="1"/>
</dbReference>
<evidence type="ECO:0000259" key="11">
    <source>
        <dbReference type="SMART" id="SM00771"/>
    </source>
</evidence>
<feature type="transmembrane region" description="Helical" evidence="8">
    <location>
        <begin position="6"/>
        <end position="24"/>
    </location>
</feature>
<evidence type="ECO:0000256" key="1">
    <source>
        <dbReference type="ARBA" id="ARBA00022475"/>
    </source>
</evidence>
<dbReference type="SUPFAM" id="SSF64383">
    <property type="entry name" value="Cell-division protein ZipA, C-terminal domain"/>
    <property type="match status" value="1"/>
</dbReference>
<dbReference type="EMBL" id="CP011412">
    <property type="protein sequence ID" value="AKH19557.1"/>
    <property type="molecule type" value="Genomic_DNA"/>
</dbReference>
<evidence type="ECO:0000256" key="9">
    <source>
        <dbReference type="RuleBase" id="RU003612"/>
    </source>
</evidence>
<feature type="domain" description="ZipA C-terminal FtsZ-binding" evidence="11">
    <location>
        <begin position="133"/>
        <end position="262"/>
    </location>
</feature>
<reference evidence="12 13" key="1">
    <citation type="journal article" date="2015" name="Genome Announc.">
        <title>Complete Genome Sequence of Sedimenticola thiotaurini Strain SIP-G1, a Polyphosphate- and Polyhydroxyalkanoate-Accumulating Sulfur-Oxidizing Gammaproteobacterium Isolated from Salt Marsh Sediments.</title>
        <authorList>
            <person name="Flood B.E."/>
            <person name="Jones D.S."/>
            <person name="Bailey J.V."/>
        </authorList>
    </citation>
    <scope>NUCLEOTIDE SEQUENCE [LARGE SCALE GENOMIC DNA]</scope>
    <source>
        <strain evidence="12 13">SIP-G1</strain>
    </source>
</reference>
<evidence type="ECO:0000256" key="3">
    <source>
        <dbReference type="ARBA" id="ARBA00022618"/>
    </source>
</evidence>
<keyword evidence="4 8" id="KW-0812">Transmembrane</keyword>
<dbReference type="NCBIfam" id="TIGR02205">
    <property type="entry name" value="septum_zipA"/>
    <property type="match status" value="1"/>
</dbReference>
<keyword evidence="7 8" id="KW-0131">Cell cycle</keyword>
<dbReference type="InterPro" id="IPR036765">
    <property type="entry name" value="ZipA_FtsZ-bd_C_sf"/>
</dbReference>
<evidence type="ECO:0000256" key="6">
    <source>
        <dbReference type="ARBA" id="ARBA00023136"/>
    </source>
</evidence>
<organism evidence="12 13">
    <name type="scientific">Sedimenticola thiotaurini</name>
    <dbReference type="NCBI Taxonomy" id="1543721"/>
    <lineage>
        <taxon>Bacteria</taxon>
        <taxon>Pseudomonadati</taxon>
        <taxon>Pseudomonadota</taxon>
        <taxon>Gammaproteobacteria</taxon>
        <taxon>Chromatiales</taxon>
        <taxon>Sedimenticolaceae</taxon>
        <taxon>Sedimenticola</taxon>
    </lineage>
</organism>
<dbReference type="GO" id="GO:0005886">
    <property type="term" value="C:plasma membrane"/>
    <property type="evidence" value="ECO:0007669"/>
    <property type="project" value="UniProtKB-SubCell"/>
</dbReference>
<evidence type="ECO:0000256" key="7">
    <source>
        <dbReference type="ARBA" id="ARBA00023306"/>
    </source>
</evidence>
<dbReference type="InterPro" id="IPR007449">
    <property type="entry name" value="ZipA_FtsZ-bd_C"/>
</dbReference>
<dbReference type="KEGG" id="seds:AAY24_03395"/>
<comment type="subcellular location">
    <subcellularLocation>
        <location evidence="8">Cell inner membrane</location>
        <topology evidence="8">Single-pass type I membrane protein</topology>
    </subcellularLocation>
    <text evidence="8">Localizes to the Z ring in an FtsZ-dependent manner.</text>
</comment>
<keyword evidence="1 8" id="KW-1003">Cell membrane</keyword>
<dbReference type="AlphaFoldDB" id="A0A0F7JVH5"/>
<protein>
    <recommendedName>
        <fullName evidence="8 9">Cell division protein ZipA</fullName>
    </recommendedName>
</protein>
<dbReference type="PANTHER" id="PTHR38685:SF1">
    <property type="entry name" value="CELL DIVISION PROTEIN ZIPA"/>
    <property type="match status" value="1"/>
</dbReference>
<feature type="compositionally biased region" description="Basic and acidic residues" evidence="10">
    <location>
        <begin position="42"/>
        <end position="61"/>
    </location>
</feature>
<keyword evidence="3 8" id="KW-0132">Cell division</keyword>
<sequence length="276" mass="31215">MDADILRLILFLAGVGLILGIYFWDRHKKVNARVHAIRKAQQERFESPDVPAERVDPHWSDAPEDGADDRQPVEPALTEALDDDQLETELRQLDSVAHEPADQVDPAMQQESFSFTAEDPDDQLDELLQEGLPGLILQIHVVATNGHFSGEQIEQVARDVELEYGDMNIFHRYDTSGSKRRVVFSMASMVEPGVFPLDRMEEFTTPGLALFGQLPGPKDGLVAFSDMLFTAERLAALLDGELQDETHSVLSKQTIEHIRERIREHRRQLQLALSKR</sequence>
<gene>
    <name evidence="8" type="primary">zipA</name>
    <name evidence="12" type="ORF">AAY24_03395</name>
</gene>
<dbReference type="PANTHER" id="PTHR38685">
    <property type="entry name" value="CELL DIVISION PROTEIN ZIPA"/>
    <property type="match status" value="1"/>
</dbReference>
<evidence type="ECO:0000313" key="13">
    <source>
        <dbReference type="Proteomes" id="UP000034410"/>
    </source>
</evidence>
<evidence type="ECO:0000256" key="8">
    <source>
        <dbReference type="HAMAP-Rule" id="MF_00509"/>
    </source>
</evidence>
<name>A0A0F7JVH5_9GAMM</name>
<comment type="function">
    <text evidence="8 9">Essential cell division protein that stabilizes the FtsZ protofilaments by cross-linking them and that serves as a cytoplasmic membrane anchor for the Z ring. Also required for the recruitment to the septal ring of downstream cell division proteins.</text>
</comment>
<dbReference type="RefSeq" id="WP_046858494.1">
    <property type="nucleotide sequence ID" value="NZ_CP011412.1"/>
</dbReference>
<dbReference type="OrthoDB" id="7054914at2"/>
<dbReference type="Pfam" id="PF04354">
    <property type="entry name" value="ZipA_C"/>
    <property type="match status" value="1"/>
</dbReference>
<dbReference type="InterPro" id="IPR011919">
    <property type="entry name" value="Cell_div_ZipA"/>
</dbReference>
<dbReference type="Gene3D" id="3.30.1400.10">
    <property type="entry name" value="ZipA, C-terminal FtsZ-binding domain"/>
    <property type="match status" value="1"/>
</dbReference>
<keyword evidence="13" id="KW-1185">Reference proteome</keyword>